<evidence type="ECO:0000256" key="1">
    <source>
        <dbReference type="ARBA" id="ARBA00004141"/>
    </source>
</evidence>
<organism evidence="7 8">
    <name type="scientific">Rubripirellula obstinata</name>
    <dbReference type="NCBI Taxonomy" id="406547"/>
    <lineage>
        <taxon>Bacteria</taxon>
        <taxon>Pseudomonadati</taxon>
        <taxon>Planctomycetota</taxon>
        <taxon>Planctomycetia</taxon>
        <taxon>Pirellulales</taxon>
        <taxon>Pirellulaceae</taxon>
        <taxon>Rubripirellula</taxon>
    </lineage>
</organism>
<comment type="subcellular location">
    <subcellularLocation>
        <location evidence="1">Membrane</location>
        <topology evidence="1">Multi-pass membrane protein</topology>
    </subcellularLocation>
</comment>
<dbReference type="OrthoDB" id="9802121at2"/>
<protein>
    <recommendedName>
        <fullName evidence="9">DUF423 domain-containing protein</fullName>
    </recommendedName>
</protein>
<comment type="caution">
    <text evidence="7">The sequence shown here is derived from an EMBL/GenBank/DDBJ whole genome shotgun (WGS) entry which is preliminary data.</text>
</comment>
<feature type="transmembrane region" description="Helical" evidence="6">
    <location>
        <begin position="110"/>
        <end position="131"/>
    </location>
</feature>
<dbReference type="Pfam" id="PF04241">
    <property type="entry name" value="DUF423"/>
    <property type="match status" value="1"/>
</dbReference>
<comment type="similarity">
    <text evidence="2">Belongs to the UPF0382 family.</text>
</comment>
<sequence>MNQISRRMVVTAAICGALGVAIGAFGAHGLQSYLTSLGGDADLVQRRLDQFDTGARYHLVHSVALLALAGIGFDSPKLLRWVARLFLVGIVLFSGSLYLLVITGQTKLGMVTPLGGLSWIIGWCLLAVAALKASPAKE</sequence>
<dbReference type="InterPro" id="IPR006696">
    <property type="entry name" value="DUF423"/>
</dbReference>
<dbReference type="Proteomes" id="UP000322699">
    <property type="component" value="Unassembled WGS sequence"/>
</dbReference>
<accession>A0A5B1CIA4</accession>
<evidence type="ECO:0000256" key="4">
    <source>
        <dbReference type="ARBA" id="ARBA00022989"/>
    </source>
</evidence>
<keyword evidence="8" id="KW-1185">Reference proteome</keyword>
<dbReference type="AlphaFoldDB" id="A0A5B1CIA4"/>
<reference evidence="7 8" key="1">
    <citation type="submission" date="2019-08" db="EMBL/GenBank/DDBJ databases">
        <title>Deep-cultivation of Planctomycetes and their phenomic and genomic characterization uncovers novel biology.</title>
        <authorList>
            <person name="Wiegand S."/>
            <person name="Jogler M."/>
            <person name="Boedeker C."/>
            <person name="Pinto D."/>
            <person name="Vollmers J."/>
            <person name="Rivas-Marin E."/>
            <person name="Kohn T."/>
            <person name="Peeters S.H."/>
            <person name="Heuer A."/>
            <person name="Rast P."/>
            <person name="Oberbeckmann S."/>
            <person name="Bunk B."/>
            <person name="Jeske O."/>
            <person name="Meyerdierks A."/>
            <person name="Storesund J.E."/>
            <person name="Kallscheuer N."/>
            <person name="Luecker S."/>
            <person name="Lage O.M."/>
            <person name="Pohl T."/>
            <person name="Merkel B.J."/>
            <person name="Hornburger P."/>
            <person name="Mueller R.-W."/>
            <person name="Bruemmer F."/>
            <person name="Labrenz M."/>
            <person name="Spormann A.M."/>
            <person name="Op Den Camp H."/>
            <person name="Overmann J."/>
            <person name="Amann R."/>
            <person name="Jetten M.S.M."/>
            <person name="Mascher T."/>
            <person name="Medema M.H."/>
            <person name="Devos D.P."/>
            <person name="Kaster A.-K."/>
            <person name="Ovreas L."/>
            <person name="Rohde M."/>
            <person name="Galperin M.Y."/>
            <person name="Jogler C."/>
        </authorList>
    </citation>
    <scope>NUCLEOTIDE SEQUENCE [LARGE SCALE GENOMIC DNA]</scope>
    <source>
        <strain evidence="7 8">LF1</strain>
    </source>
</reference>
<evidence type="ECO:0000256" key="5">
    <source>
        <dbReference type="ARBA" id="ARBA00023136"/>
    </source>
</evidence>
<feature type="transmembrane region" description="Helical" evidence="6">
    <location>
        <begin position="53"/>
        <end position="73"/>
    </location>
</feature>
<keyword evidence="5 6" id="KW-0472">Membrane</keyword>
<keyword evidence="4 6" id="KW-1133">Transmembrane helix</keyword>
<evidence type="ECO:0000256" key="6">
    <source>
        <dbReference type="SAM" id="Phobius"/>
    </source>
</evidence>
<evidence type="ECO:0000313" key="7">
    <source>
        <dbReference type="EMBL" id="KAA1259685.1"/>
    </source>
</evidence>
<evidence type="ECO:0000313" key="8">
    <source>
        <dbReference type="Proteomes" id="UP000322699"/>
    </source>
</evidence>
<dbReference type="PANTHER" id="PTHR43461">
    <property type="entry name" value="TRANSMEMBRANE PROTEIN 256"/>
    <property type="match status" value="1"/>
</dbReference>
<dbReference type="GO" id="GO:0005886">
    <property type="term" value="C:plasma membrane"/>
    <property type="evidence" value="ECO:0007669"/>
    <property type="project" value="TreeGrafter"/>
</dbReference>
<gene>
    <name evidence="7" type="ORF">LF1_22200</name>
</gene>
<name>A0A5B1CIA4_9BACT</name>
<keyword evidence="3 6" id="KW-0812">Transmembrane</keyword>
<proteinExistence type="inferred from homology"/>
<evidence type="ECO:0000256" key="3">
    <source>
        <dbReference type="ARBA" id="ARBA00022692"/>
    </source>
</evidence>
<dbReference type="EMBL" id="VRLW01000001">
    <property type="protein sequence ID" value="KAA1259685.1"/>
    <property type="molecule type" value="Genomic_DNA"/>
</dbReference>
<dbReference type="RefSeq" id="WP_068261286.1">
    <property type="nucleotide sequence ID" value="NZ_LWSK01000023.1"/>
</dbReference>
<evidence type="ECO:0008006" key="9">
    <source>
        <dbReference type="Google" id="ProtNLM"/>
    </source>
</evidence>
<evidence type="ECO:0000256" key="2">
    <source>
        <dbReference type="ARBA" id="ARBA00009694"/>
    </source>
</evidence>
<feature type="transmembrane region" description="Helical" evidence="6">
    <location>
        <begin position="85"/>
        <end position="104"/>
    </location>
</feature>
<dbReference type="PANTHER" id="PTHR43461:SF1">
    <property type="entry name" value="TRANSMEMBRANE PROTEIN 256"/>
    <property type="match status" value="1"/>
</dbReference>